<keyword evidence="5" id="KW-1133">Transmembrane helix</keyword>
<evidence type="ECO:0000256" key="3">
    <source>
        <dbReference type="ARBA" id="ARBA00022692"/>
    </source>
</evidence>
<gene>
    <name evidence="9" type="ORF">CJ030_MR4G010913</name>
</gene>
<name>A0A6A1VSL7_9ROSI</name>
<dbReference type="OrthoDB" id="676979at2759"/>
<dbReference type="PANTHER" id="PTHR48056">
    <property type="entry name" value="LRR RECEPTOR-LIKE SERINE/THREONINE-PROTEIN KINASE-RELATED"/>
    <property type="match status" value="1"/>
</dbReference>
<evidence type="ECO:0000313" key="10">
    <source>
        <dbReference type="Proteomes" id="UP000516437"/>
    </source>
</evidence>
<keyword evidence="3" id="KW-0812">Transmembrane</keyword>
<evidence type="ECO:0000256" key="4">
    <source>
        <dbReference type="ARBA" id="ARBA00022737"/>
    </source>
</evidence>
<dbReference type="EMBL" id="RXIC02000022">
    <property type="protein sequence ID" value="KAB1215813.1"/>
    <property type="molecule type" value="Genomic_DNA"/>
</dbReference>
<evidence type="ECO:0000256" key="7">
    <source>
        <dbReference type="ARBA" id="ARBA00023180"/>
    </source>
</evidence>
<dbReference type="Pfam" id="PF00069">
    <property type="entry name" value="Pkinase"/>
    <property type="match status" value="1"/>
</dbReference>
<dbReference type="FunFam" id="3.80.10.10:FF:000383">
    <property type="entry name" value="Leucine-rich repeat receptor protein kinase EMS1"/>
    <property type="match status" value="1"/>
</dbReference>
<dbReference type="SUPFAM" id="SSF52058">
    <property type="entry name" value="L domain-like"/>
    <property type="match status" value="1"/>
</dbReference>
<reference evidence="9 10" key="1">
    <citation type="journal article" date="2019" name="Plant Biotechnol. J.">
        <title>The red bayberry genome and genetic basis of sex determination.</title>
        <authorList>
            <person name="Jia H.M."/>
            <person name="Jia H.J."/>
            <person name="Cai Q.L."/>
            <person name="Wang Y."/>
            <person name="Zhao H.B."/>
            <person name="Yang W.F."/>
            <person name="Wang G.Y."/>
            <person name="Li Y.H."/>
            <person name="Zhan D.L."/>
            <person name="Shen Y.T."/>
            <person name="Niu Q.F."/>
            <person name="Chang L."/>
            <person name="Qiu J."/>
            <person name="Zhao L."/>
            <person name="Xie H.B."/>
            <person name="Fu W.Y."/>
            <person name="Jin J."/>
            <person name="Li X.W."/>
            <person name="Jiao Y."/>
            <person name="Zhou C.C."/>
            <person name="Tu T."/>
            <person name="Chai C.Y."/>
            <person name="Gao J.L."/>
            <person name="Fan L.J."/>
            <person name="van de Weg E."/>
            <person name="Wang J.Y."/>
            <person name="Gao Z.S."/>
        </authorList>
    </citation>
    <scope>NUCLEOTIDE SEQUENCE [LARGE SCALE GENOMIC DNA]</scope>
    <source>
        <tissue evidence="9">Leaves</tissue>
    </source>
</reference>
<dbReference type="SUPFAM" id="SSF56112">
    <property type="entry name" value="Protein kinase-like (PK-like)"/>
    <property type="match status" value="1"/>
</dbReference>
<keyword evidence="10" id="KW-1185">Reference proteome</keyword>
<feature type="domain" description="Protein kinase" evidence="8">
    <location>
        <begin position="234"/>
        <end position="469"/>
    </location>
</feature>
<dbReference type="Proteomes" id="UP000516437">
    <property type="component" value="Chromosome 4"/>
</dbReference>
<dbReference type="GO" id="GO:0004672">
    <property type="term" value="F:protein kinase activity"/>
    <property type="evidence" value="ECO:0007669"/>
    <property type="project" value="InterPro"/>
</dbReference>
<evidence type="ECO:0000256" key="1">
    <source>
        <dbReference type="ARBA" id="ARBA00004370"/>
    </source>
</evidence>
<keyword evidence="2" id="KW-0433">Leucine-rich repeat</keyword>
<evidence type="ECO:0000256" key="2">
    <source>
        <dbReference type="ARBA" id="ARBA00022614"/>
    </source>
</evidence>
<evidence type="ECO:0000256" key="5">
    <source>
        <dbReference type="ARBA" id="ARBA00022989"/>
    </source>
</evidence>
<comment type="subcellular location">
    <subcellularLocation>
        <location evidence="1">Membrane</location>
    </subcellularLocation>
</comment>
<dbReference type="InterPro" id="IPR008271">
    <property type="entry name" value="Ser/Thr_kinase_AS"/>
</dbReference>
<dbReference type="PROSITE" id="PS00108">
    <property type="entry name" value="PROTEIN_KINASE_ST"/>
    <property type="match status" value="1"/>
</dbReference>
<dbReference type="InterPro" id="IPR032675">
    <property type="entry name" value="LRR_dom_sf"/>
</dbReference>
<evidence type="ECO:0000259" key="8">
    <source>
        <dbReference type="PROSITE" id="PS50011"/>
    </source>
</evidence>
<dbReference type="Gene3D" id="3.80.10.10">
    <property type="entry name" value="Ribonuclease Inhibitor"/>
    <property type="match status" value="1"/>
</dbReference>
<organism evidence="9 10">
    <name type="scientific">Morella rubra</name>
    <name type="common">Chinese bayberry</name>
    <dbReference type="NCBI Taxonomy" id="262757"/>
    <lineage>
        <taxon>Eukaryota</taxon>
        <taxon>Viridiplantae</taxon>
        <taxon>Streptophyta</taxon>
        <taxon>Embryophyta</taxon>
        <taxon>Tracheophyta</taxon>
        <taxon>Spermatophyta</taxon>
        <taxon>Magnoliopsida</taxon>
        <taxon>eudicotyledons</taxon>
        <taxon>Gunneridae</taxon>
        <taxon>Pentapetalae</taxon>
        <taxon>rosids</taxon>
        <taxon>fabids</taxon>
        <taxon>Fagales</taxon>
        <taxon>Myricaceae</taxon>
        <taxon>Morella</taxon>
    </lineage>
</organism>
<keyword evidence="4" id="KW-0677">Repeat</keyword>
<evidence type="ECO:0000313" key="9">
    <source>
        <dbReference type="EMBL" id="KAB1215813.1"/>
    </source>
</evidence>
<dbReference type="Gene3D" id="1.10.510.10">
    <property type="entry name" value="Transferase(Phosphotransferase) domain 1"/>
    <property type="match status" value="1"/>
</dbReference>
<dbReference type="AlphaFoldDB" id="A0A6A1VSL7"/>
<dbReference type="GO" id="GO:0005524">
    <property type="term" value="F:ATP binding"/>
    <property type="evidence" value="ECO:0007669"/>
    <property type="project" value="InterPro"/>
</dbReference>
<dbReference type="InterPro" id="IPR050647">
    <property type="entry name" value="Plant_LRR-RLKs"/>
</dbReference>
<dbReference type="Pfam" id="PF00560">
    <property type="entry name" value="LRR_1"/>
    <property type="match status" value="3"/>
</dbReference>
<comment type="caution">
    <text evidence="9">The sequence shown here is derived from an EMBL/GenBank/DDBJ whole genome shotgun (WGS) entry which is preliminary data.</text>
</comment>
<protein>
    <recommendedName>
        <fullName evidence="8">Protein kinase domain-containing protein</fullName>
    </recommendedName>
</protein>
<dbReference type="InterPro" id="IPR000719">
    <property type="entry name" value="Prot_kinase_dom"/>
</dbReference>
<keyword evidence="6" id="KW-0472">Membrane</keyword>
<dbReference type="InterPro" id="IPR011009">
    <property type="entry name" value="Kinase-like_dom_sf"/>
</dbReference>
<accession>A0A6A1VSL7</accession>
<keyword evidence="7" id="KW-0325">Glycoprotein</keyword>
<dbReference type="InterPro" id="IPR001611">
    <property type="entry name" value="Leu-rich_rpt"/>
</dbReference>
<dbReference type="PROSITE" id="PS50011">
    <property type="entry name" value="PROTEIN_KINASE_DOM"/>
    <property type="match status" value="1"/>
</dbReference>
<dbReference type="GO" id="GO:0016020">
    <property type="term" value="C:membrane"/>
    <property type="evidence" value="ECO:0007669"/>
    <property type="project" value="UniProtKB-SubCell"/>
</dbReference>
<sequence>MENDVVIGFGHRVRKIGGTTSVWDSGAMTKQPLFHHHLDRCLRWRVVESTSSKKQSLERRYRNEQKSCIYVFVLLEIIAMLNDTVLIRPDPVLCCMTLNSTKDTVLASPNFSTTLRELDMQQNKMSGSIPPGLGNLINLEYLSARDNRLSGGNNLSGVIPSSLAECRNLAIDLSANQFTGVLPIEIGNWKNLQYFDISQNMMFGKIPATLGNCVTLEFLSMARNSFEGSIPSSLETLRVPTLGVFKNTSATSIKGNNELCGGMPEFQLPKCEYKKSKKRPKLTLSLKLRSLHFLASWNSFDCVISTGLFTKEKKENASSNLGNFLLNVSYQSLLKATDGFSSTNLIGEGSFGSVYKEFFMITDRDFKALVYEFMVNGNLDEWLHSTPRTNEAPEENRNLSFIQRMNIAIDVANALEYLHHDCETTIVHCDLKPSNILLDDEMTARVVTLAWQGSFLSKPKIFLLINRAP</sequence>
<dbReference type="Gene3D" id="3.30.200.20">
    <property type="entry name" value="Phosphorylase Kinase, domain 1"/>
    <property type="match status" value="1"/>
</dbReference>
<proteinExistence type="predicted"/>
<evidence type="ECO:0000256" key="6">
    <source>
        <dbReference type="ARBA" id="ARBA00023136"/>
    </source>
</evidence>